<feature type="transmembrane region" description="Helical" evidence="1">
    <location>
        <begin position="12"/>
        <end position="30"/>
    </location>
</feature>
<keyword evidence="1" id="KW-0812">Transmembrane</keyword>
<feature type="transmembrane region" description="Helical" evidence="1">
    <location>
        <begin position="229"/>
        <end position="249"/>
    </location>
</feature>
<dbReference type="Proteomes" id="UP000215086">
    <property type="component" value="Chromosome"/>
</dbReference>
<feature type="transmembrane region" description="Helical" evidence="1">
    <location>
        <begin position="455"/>
        <end position="473"/>
    </location>
</feature>
<feature type="transmembrane region" description="Helical" evidence="1">
    <location>
        <begin position="393"/>
        <end position="411"/>
    </location>
</feature>
<accession>A0A286RCR7</accession>
<dbReference type="KEGG" id="ttf:THTE_1151"/>
<dbReference type="InterPro" id="IPR018580">
    <property type="entry name" value="Uncharacterised_YfhO"/>
</dbReference>
<organism evidence="2 3">
    <name type="scientific">Thermogutta terrifontis</name>
    <dbReference type="NCBI Taxonomy" id="1331910"/>
    <lineage>
        <taxon>Bacteria</taxon>
        <taxon>Pseudomonadati</taxon>
        <taxon>Planctomycetota</taxon>
        <taxon>Planctomycetia</taxon>
        <taxon>Pirellulales</taxon>
        <taxon>Thermoguttaceae</taxon>
        <taxon>Thermogutta</taxon>
    </lineage>
</organism>
<feature type="transmembrane region" description="Helical" evidence="1">
    <location>
        <begin position="628"/>
        <end position="649"/>
    </location>
</feature>
<keyword evidence="1" id="KW-0472">Membrane</keyword>
<feature type="transmembrane region" description="Helical" evidence="1">
    <location>
        <begin position="261"/>
        <end position="287"/>
    </location>
</feature>
<evidence type="ECO:0008006" key="4">
    <source>
        <dbReference type="Google" id="ProtNLM"/>
    </source>
</evidence>
<proteinExistence type="predicted"/>
<feature type="transmembrane region" description="Helical" evidence="1">
    <location>
        <begin position="601"/>
        <end position="621"/>
    </location>
</feature>
<dbReference type="PANTHER" id="PTHR38454:SF1">
    <property type="entry name" value="INTEGRAL MEMBRANE PROTEIN"/>
    <property type="match status" value="1"/>
</dbReference>
<reference evidence="2 3" key="1">
    <citation type="journal article" name="Front. Microbiol.">
        <title>Sugar Metabolism of the First Thermophilic Planctomycete Thermogutta terrifontis: Comparative Genomic and Transcriptomic Approaches.</title>
        <authorList>
            <person name="Elcheninov A.G."/>
            <person name="Menzel P."/>
            <person name="Gudbergsdottir S.R."/>
            <person name="Slesarev A.I."/>
            <person name="Kadnikov V.V."/>
            <person name="Krogh A."/>
            <person name="Bonch-Osmolovskaya E.A."/>
            <person name="Peng X."/>
            <person name="Kublanov I.V."/>
        </authorList>
    </citation>
    <scope>NUCLEOTIDE SEQUENCE [LARGE SCALE GENOMIC DNA]</scope>
    <source>
        <strain evidence="2 3">R1</strain>
    </source>
</reference>
<gene>
    <name evidence="2" type="ORF">THTE_1151</name>
</gene>
<feature type="transmembrane region" description="Helical" evidence="1">
    <location>
        <begin position="155"/>
        <end position="175"/>
    </location>
</feature>
<dbReference type="RefSeq" id="WP_095414266.1">
    <property type="nucleotide sequence ID" value="NZ_CP018477.1"/>
</dbReference>
<evidence type="ECO:0000256" key="1">
    <source>
        <dbReference type="SAM" id="Phobius"/>
    </source>
</evidence>
<feature type="transmembrane region" description="Helical" evidence="1">
    <location>
        <begin position="71"/>
        <end position="95"/>
    </location>
</feature>
<dbReference type="EMBL" id="CP018477">
    <property type="protein sequence ID" value="ASV73753.1"/>
    <property type="molecule type" value="Genomic_DNA"/>
</dbReference>
<feature type="transmembrane region" description="Helical" evidence="1">
    <location>
        <begin position="126"/>
        <end position="148"/>
    </location>
</feature>
<dbReference type="OrthoDB" id="231679at2"/>
<protein>
    <recommendedName>
        <fullName evidence="4">Bacterial membrane protein YfhO</fullName>
    </recommendedName>
</protein>
<feature type="transmembrane region" description="Helical" evidence="1">
    <location>
        <begin position="522"/>
        <end position="539"/>
    </location>
</feature>
<feature type="transmembrane region" description="Helical" evidence="1">
    <location>
        <begin position="551"/>
        <end position="573"/>
    </location>
</feature>
<keyword evidence="3" id="KW-1185">Reference proteome</keyword>
<evidence type="ECO:0000313" key="3">
    <source>
        <dbReference type="Proteomes" id="UP000215086"/>
    </source>
</evidence>
<keyword evidence="1" id="KW-1133">Transmembrane helix</keyword>
<name>A0A286RCR7_9BACT</name>
<dbReference type="AlphaFoldDB" id="A0A286RCR7"/>
<dbReference type="PANTHER" id="PTHR38454">
    <property type="entry name" value="INTEGRAL MEMBRANE PROTEIN-RELATED"/>
    <property type="match status" value="1"/>
</dbReference>
<sequence length="978" mass="108358">MSSTHRQRARRLGLAALGILGWLSVWVTFFRKSVFSDSLPLFRDGANLYYPLWLLIRDQVHAGGWPWWNPYLVLGTPLAAEGIAGLFYPGIVIFLLPLPYRWCYLLFLLGHMALAGWGAFKLARRIGVSPLAACWAALAYPFSGYLLFQIYNPIYLISGAWLPFALAGLFELLFVRQPNVPDPRGSASPRSELLWSAGMTARDLRRATRPLLESAVSLAMMCLGGDPQTAYHCGLVALVTWLVRGAIDLRNLRAHGMEMKVAWMACICSAGVKLLLMSVLAFLLAAVQLVPTALYASRSDRALLAGGTNQIEEPTIDPVGCPNFEPSSQDTRWWQKVAEREMHSYYRSIYDFSTPLYRWIEYLWPNFGGRPFPYHTRWMTAVVEEGRWWVPTLYQGIMTAFLAILAAKMFFQSKAANRLRSHRATGNQLPPSSFTCSTPDELPSVTDSPRAIGRVWLTWMGGLAAVAALGWYGPAGVLTEVVRMSTGCDLSQAGLLPPAGGVYWLLVHCLPRYALFRYPSKWLVFSALALAILAALGLDEIQRDRGLAKRLVRHLLVAGGIVTLAGVVLVAAFHQGQWWSGAADDVLFGPFQRELAARETVATAISLLAVIAAVAVAVRWFPASFWPIAFLAVLAVDLVLHNGWLVVAVRPPEVSRLPTSSRIPRRFWEPWCVYPSQWSTHASPNRLQEICDWEYATGAFRWGMLRGEAPLENYGTFLPAEQAVLLSLLRAWRFQSGEATPPPSWLAQLGVGLGAPTSPHHDGSPTSSGFAATADETSWVEVTHDWEPFPAQHASLADTWERIATIQFPGGQPRAQNDTHRVEWHGLDTKEIPINRPRLGHLSQTESSEFANILRYQPGKIEMRVRLLHAGLVILREGADPGWRVAVRSGEGRDAFACHPLRVDGVFMGLFLSPGDWLLTWTYHPPGLAFGAALSVCGWSLVWGMALFSPIARVVSRRTRKNLAPGTESPGTLKRAGE</sequence>
<feature type="transmembrane region" description="Helical" evidence="1">
    <location>
        <begin position="928"/>
        <end position="952"/>
    </location>
</feature>
<evidence type="ECO:0000313" key="2">
    <source>
        <dbReference type="EMBL" id="ASV73753.1"/>
    </source>
</evidence>
<feature type="transmembrane region" description="Helical" evidence="1">
    <location>
        <begin position="102"/>
        <end position="120"/>
    </location>
</feature>